<accession>A0A1H7X379</accession>
<evidence type="ECO:0008006" key="6">
    <source>
        <dbReference type="Google" id="ProtNLM"/>
    </source>
</evidence>
<proteinExistence type="predicted"/>
<reference evidence="4 5" key="1">
    <citation type="submission" date="2016-10" db="EMBL/GenBank/DDBJ databases">
        <authorList>
            <person name="de Groot N.N."/>
        </authorList>
    </citation>
    <scope>NUCLEOTIDE SEQUENCE [LARGE SCALE GENOMIC DNA]</scope>
    <source>
        <strain evidence="4 5">DSM 100674</strain>
    </source>
</reference>
<dbReference type="RefSeq" id="WP_093039184.1">
    <property type="nucleotide sequence ID" value="NZ_FOAG01000018.1"/>
</dbReference>
<name>A0A1H7X379_9RHOB</name>
<feature type="chain" id="PRO_5009299873" description="Apple domain-containing protein" evidence="3">
    <location>
        <begin position="39"/>
        <end position="452"/>
    </location>
</feature>
<evidence type="ECO:0000256" key="3">
    <source>
        <dbReference type="SAM" id="SignalP"/>
    </source>
</evidence>
<dbReference type="GO" id="GO:0005576">
    <property type="term" value="C:extracellular region"/>
    <property type="evidence" value="ECO:0007669"/>
    <property type="project" value="InterPro"/>
</dbReference>
<keyword evidence="2" id="KW-1015">Disulfide bond</keyword>
<dbReference type="GO" id="GO:0006508">
    <property type="term" value="P:proteolysis"/>
    <property type="evidence" value="ECO:0007669"/>
    <property type="project" value="InterPro"/>
</dbReference>
<feature type="signal peptide" evidence="3">
    <location>
        <begin position="1"/>
        <end position="38"/>
    </location>
</feature>
<keyword evidence="1" id="KW-0677">Repeat</keyword>
<evidence type="ECO:0000256" key="2">
    <source>
        <dbReference type="ARBA" id="ARBA00023157"/>
    </source>
</evidence>
<dbReference type="InterPro" id="IPR000177">
    <property type="entry name" value="Apple"/>
</dbReference>
<keyword evidence="5" id="KW-1185">Reference proteome</keyword>
<sequence length="452" mass="50550">MNDGSLLDTFRRQKRHRFSACSFFFHVFLLLQLTAATAANISFEDSYLGPFGRSVHVHVDGELRTGDTNQIREFVGALRYSDDLRIHVNFNSPGGSLAEGLEIGRYLASLPVTVTTSVSREEGQAGECASACVFAYIGGHYRYLGKDSRIGVHQFYLGEDAKLSASEGVAISQVMAGEIVTFLDENRVRPDFFKVISTVAPDQIHWVPETALREFRVVTGPIYDQATEFRHVDGHYYLRLWQQSYYGESKMIATCANPGEMVFSSYIQPADIHSFDHRNYTFEITINGVSMPPASWEPGPRDARWAVTSLTLQQFQLDALRSASSFGARHVHESGVFLGFEFALEDSRLAELVAGCRPRVENQSQPITSKPLMSKPTLLDQPTILRNNDIPGGDFDTKGLREISIDQCHEVCLGIDRCIGFSWVEQSGWCWPKHTISSRVSNTGVTSVIIRR</sequence>
<dbReference type="Gene3D" id="3.90.226.10">
    <property type="entry name" value="2-enoyl-CoA Hydratase, Chain A, domain 1"/>
    <property type="match status" value="1"/>
</dbReference>
<keyword evidence="3" id="KW-0732">Signal</keyword>
<dbReference type="SUPFAM" id="SSF52096">
    <property type="entry name" value="ClpP/crotonase"/>
    <property type="match status" value="1"/>
</dbReference>
<dbReference type="AlphaFoldDB" id="A0A1H7X379"/>
<dbReference type="EMBL" id="FOAG01000018">
    <property type="protein sequence ID" value="SEM27559.1"/>
    <property type="molecule type" value="Genomic_DNA"/>
</dbReference>
<dbReference type="Proteomes" id="UP000199582">
    <property type="component" value="Unassembled WGS sequence"/>
</dbReference>
<dbReference type="STRING" id="1287727.SAMN05443999_11816"/>
<dbReference type="CDD" id="cd01100">
    <property type="entry name" value="APPLE_Factor_XI_like"/>
    <property type="match status" value="1"/>
</dbReference>
<protein>
    <recommendedName>
        <fullName evidence="6">Apple domain-containing protein</fullName>
    </recommendedName>
</protein>
<gene>
    <name evidence="4" type="ORF">SAMN05443999_11816</name>
</gene>
<organism evidence="4 5">
    <name type="scientific">Roseovarius azorensis</name>
    <dbReference type="NCBI Taxonomy" id="1287727"/>
    <lineage>
        <taxon>Bacteria</taxon>
        <taxon>Pseudomonadati</taxon>
        <taxon>Pseudomonadota</taxon>
        <taxon>Alphaproteobacteria</taxon>
        <taxon>Rhodobacterales</taxon>
        <taxon>Roseobacteraceae</taxon>
        <taxon>Roseovarius</taxon>
    </lineage>
</organism>
<dbReference type="Gene3D" id="3.50.4.10">
    <property type="entry name" value="Hepatocyte Growth Factor"/>
    <property type="match status" value="1"/>
</dbReference>
<evidence type="ECO:0000256" key="1">
    <source>
        <dbReference type="ARBA" id="ARBA00022737"/>
    </source>
</evidence>
<evidence type="ECO:0000313" key="5">
    <source>
        <dbReference type="Proteomes" id="UP000199582"/>
    </source>
</evidence>
<dbReference type="Pfam" id="PF00574">
    <property type="entry name" value="CLP_protease"/>
    <property type="match status" value="1"/>
</dbReference>
<dbReference type="OrthoDB" id="5936191at2"/>
<dbReference type="InterPro" id="IPR029045">
    <property type="entry name" value="ClpP/crotonase-like_dom_sf"/>
</dbReference>
<dbReference type="InterPro" id="IPR023562">
    <property type="entry name" value="ClpP/TepA"/>
</dbReference>
<evidence type="ECO:0000313" key="4">
    <source>
        <dbReference type="EMBL" id="SEM27559.1"/>
    </source>
</evidence>